<evidence type="ECO:0000313" key="1">
    <source>
        <dbReference type="EMBL" id="CAB4575475.1"/>
    </source>
</evidence>
<proteinExistence type="predicted"/>
<sequence>MLGALGNSHFGLMLALDESTTDRVVDALEQGGAVIGQRLKLHAIRVLRQHCERVKGNVTERERNGVVEQREFFQGHCRIECGAEHIRIASFG</sequence>
<gene>
    <name evidence="1" type="ORF">UFOPK1684_01013</name>
</gene>
<reference evidence="1" key="1">
    <citation type="submission" date="2020-05" db="EMBL/GenBank/DDBJ databases">
        <authorList>
            <person name="Chiriac C."/>
            <person name="Salcher M."/>
            <person name="Ghai R."/>
            <person name="Kavagutti S V."/>
        </authorList>
    </citation>
    <scope>NUCLEOTIDE SEQUENCE</scope>
</reference>
<dbReference type="AlphaFoldDB" id="A0A6J6EJH2"/>
<dbReference type="EMBL" id="CAEZTM010000047">
    <property type="protein sequence ID" value="CAB4575475.1"/>
    <property type="molecule type" value="Genomic_DNA"/>
</dbReference>
<name>A0A6J6EJH2_9ZZZZ</name>
<accession>A0A6J6EJH2</accession>
<organism evidence="1">
    <name type="scientific">freshwater metagenome</name>
    <dbReference type="NCBI Taxonomy" id="449393"/>
    <lineage>
        <taxon>unclassified sequences</taxon>
        <taxon>metagenomes</taxon>
        <taxon>ecological metagenomes</taxon>
    </lineage>
</organism>
<protein>
    <submittedName>
        <fullName evidence="1">Unannotated protein</fullName>
    </submittedName>
</protein>